<evidence type="ECO:0000256" key="9">
    <source>
        <dbReference type="SAM" id="Phobius"/>
    </source>
</evidence>
<feature type="transmembrane region" description="Helical" evidence="9">
    <location>
        <begin position="268"/>
        <end position="289"/>
    </location>
</feature>
<evidence type="ECO:0000256" key="6">
    <source>
        <dbReference type="ARBA" id="ARBA00022989"/>
    </source>
</evidence>
<dbReference type="InterPro" id="IPR050482">
    <property type="entry name" value="Sensor_HK_TwoCompSys"/>
</dbReference>
<keyword evidence="6 9" id="KW-1133">Transmembrane helix</keyword>
<feature type="transmembrane region" description="Helical" evidence="9">
    <location>
        <begin position="295"/>
        <end position="312"/>
    </location>
</feature>
<feature type="transmembrane region" description="Helical" evidence="9">
    <location>
        <begin position="211"/>
        <end position="230"/>
    </location>
</feature>
<keyword evidence="5 11" id="KW-0418">Kinase</keyword>
<organism evidence="11 12">
    <name type="scientific">Agromyces mariniharenae</name>
    <dbReference type="NCBI Taxonomy" id="2604423"/>
    <lineage>
        <taxon>Bacteria</taxon>
        <taxon>Bacillati</taxon>
        <taxon>Actinomycetota</taxon>
        <taxon>Actinomycetes</taxon>
        <taxon>Micrococcales</taxon>
        <taxon>Microbacteriaceae</taxon>
        <taxon>Agromyces</taxon>
    </lineage>
</organism>
<evidence type="ECO:0000256" key="7">
    <source>
        <dbReference type="ARBA" id="ARBA00023012"/>
    </source>
</evidence>
<reference evidence="11 12" key="1">
    <citation type="submission" date="2019-08" db="EMBL/GenBank/DDBJ databases">
        <authorList>
            <person name="Hu J."/>
        </authorList>
    </citation>
    <scope>NUCLEOTIDE SEQUENCE [LARGE SCALE GENOMIC DNA]</scope>
    <source>
        <strain evidence="11 12">NEAU-184</strain>
    </source>
</reference>
<evidence type="ECO:0000259" key="10">
    <source>
        <dbReference type="PROSITE" id="PS50109"/>
    </source>
</evidence>
<gene>
    <name evidence="11" type="ORF">FYC51_05115</name>
</gene>
<feature type="transmembrane region" description="Helical" evidence="9">
    <location>
        <begin position="167"/>
        <end position="191"/>
    </location>
</feature>
<evidence type="ECO:0000256" key="1">
    <source>
        <dbReference type="ARBA" id="ARBA00004651"/>
    </source>
</evidence>
<feature type="transmembrane region" description="Helical" evidence="9">
    <location>
        <begin position="91"/>
        <end position="116"/>
    </location>
</feature>
<proteinExistence type="predicted"/>
<protein>
    <submittedName>
        <fullName evidence="11">Histidine kinase</fullName>
    </submittedName>
</protein>
<dbReference type="AlphaFoldDB" id="A0A5S4V937"/>
<dbReference type="Pfam" id="PF07730">
    <property type="entry name" value="HisKA_3"/>
    <property type="match status" value="1"/>
</dbReference>
<feature type="transmembrane region" description="Helical" evidence="9">
    <location>
        <begin position="128"/>
        <end position="147"/>
    </location>
</feature>
<keyword evidence="12" id="KW-1185">Reference proteome</keyword>
<dbReference type="GO" id="GO:0005886">
    <property type="term" value="C:plasma membrane"/>
    <property type="evidence" value="ECO:0007669"/>
    <property type="project" value="UniProtKB-SubCell"/>
</dbReference>
<dbReference type="CDD" id="cd16917">
    <property type="entry name" value="HATPase_UhpB-NarQ-NarX-like"/>
    <property type="match status" value="1"/>
</dbReference>
<dbReference type="RefSeq" id="WP_148732555.1">
    <property type="nucleotide sequence ID" value="NZ_VSSB01000001.1"/>
</dbReference>
<dbReference type="EMBL" id="VSSB01000001">
    <property type="protein sequence ID" value="TYL53090.1"/>
    <property type="molecule type" value="Genomic_DNA"/>
</dbReference>
<evidence type="ECO:0000256" key="5">
    <source>
        <dbReference type="ARBA" id="ARBA00022777"/>
    </source>
</evidence>
<feature type="transmembrane region" description="Helical" evidence="9">
    <location>
        <begin position="34"/>
        <end position="54"/>
    </location>
</feature>
<feature type="transmembrane region" description="Helical" evidence="9">
    <location>
        <begin position="61"/>
        <end position="79"/>
    </location>
</feature>
<dbReference type="Gene3D" id="1.20.5.1930">
    <property type="match status" value="1"/>
</dbReference>
<dbReference type="InterPro" id="IPR003594">
    <property type="entry name" value="HATPase_dom"/>
</dbReference>
<keyword evidence="3" id="KW-0808">Transferase</keyword>
<comment type="subcellular location">
    <subcellularLocation>
        <location evidence="1">Cell membrane</location>
        <topology evidence="1">Multi-pass membrane protein</topology>
    </subcellularLocation>
</comment>
<dbReference type="Gene3D" id="3.30.565.10">
    <property type="entry name" value="Histidine kinase-like ATPase, C-terminal domain"/>
    <property type="match status" value="1"/>
</dbReference>
<dbReference type="InterPro" id="IPR011712">
    <property type="entry name" value="Sig_transdc_His_kin_sub3_dim/P"/>
</dbReference>
<feature type="domain" description="Histidine kinase" evidence="10">
    <location>
        <begin position="563"/>
        <end position="648"/>
    </location>
</feature>
<dbReference type="Proteomes" id="UP000325243">
    <property type="component" value="Unassembled WGS sequence"/>
</dbReference>
<dbReference type="PANTHER" id="PTHR24421">
    <property type="entry name" value="NITRATE/NITRITE SENSOR PROTEIN NARX-RELATED"/>
    <property type="match status" value="1"/>
</dbReference>
<dbReference type="SMART" id="SM00387">
    <property type="entry name" value="HATPase_c"/>
    <property type="match status" value="1"/>
</dbReference>
<keyword evidence="4 9" id="KW-0812">Transmembrane</keyword>
<evidence type="ECO:0000256" key="3">
    <source>
        <dbReference type="ARBA" id="ARBA00022679"/>
    </source>
</evidence>
<keyword evidence="8 9" id="KW-0472">Membrane</keyword>
<dbReference type="PANTHER" id="PTHR24421:SF37">
    <property type="entry name" value="SENSOR HISTIDINE KINASE NARS"/>
    <property type="match status" value="1"/>
</dbReference>
<evidence type="ECO:0000256" key="4">
    <source>
        <dbReference type="ARBA" id="ARBA00022692"/>
    </source>
</evidence>
<dbReference type="InterPro" id="IPR005467">
    <property type="entry name" value="His_kinase_dom"/>
</dbReference>
<keyword evidence="7" id="KW-0902">Two-component regulatory system</keyword>
<accession>A0A5S4V937</accession>
<evidence type="ECO:0000313" key="12">
    <source>
        <dbReference type="Proteomes" id="UP000325243"/>
    </source>
</evidence>
<evidence type="ECO:0000256" key="8">
    <source>
        <dbReference type="ARBA" id="ARBA00023136"/>
    </source>
</evidence>
<dbReference type="Pfam" id="PF02518">
    <property type="entry name" value="HATPase_c"/>
    <property type="match status" value="1"/>
</dbReference>
<comment type="caution">
    <text evidence="11">The sequence shown here is derived from an EMBL/GenBank/DDBJ whole genome shotgun (WGS) entry which is preliminary data.</text>
</comment>
<name>A0A5S4V937_9MICO</name>
<dbReference type="GO" id="GO:0046983">
    <property type="term" value="F:protein dimerization activity"/>
    <property type="evidence" value="ECO:0007669"/>
    <property type="project" value="InterPro"/>
</dbReference>
<keyword evidence="2" id="KW-1003">Cell membrane</keyword>
<evidence type="ECO:0000256" key="2">
    <source>
        <dbReference type="ARBA" id="ARBA00022475"/>
    </source>
</evidence>
<feature type="transmembrane region" description="Helical" evidence="9">
    <location>
        <begin position="236"/>
        <end position="256"/>
    </location>
</feature>
<sequence>MGYLVGVLAVGSGLVGAVLHAANAVAGRDVEPSFWLLAALGAIAYGSASAFLGARSRARRVAILLGAIGLGQGLSLLLREYALLGDAPLDWLALWIGSWLWAPAYIATAALLPLLLPDGALPSPRWRPALVLSVVALAAEAVWWALLPYHLQDVPIVVRELRNPVGVAAAAAPVVLGVIATLTVAAVALALASIVVRWRATTGDRRQQLKWLLVGGAATVVVFALGLLVPPPAGEVVAAMGAIPLPAACAVAALRHRLWDVDLVVSAGLRYAVLSVVVIAVYAAVVALLGASTGAPVIATAVVALVLLPLHARLQRWANRVVHGEPDDPGTALARLGEQLAATSDPADVADRLLPEVVARISGLLRSPYTAISLADGGIVAHGDRPEEVDRVPLAYGGAEVGALELTPRSRSGGERRRLEVLARQAAVAVHSVLLTREARRSRQLVVAAREEERRRLRWDLHDGVGPSIAALALQAETARDLVAVDPAAATEILDRLVPRMNGTVAEVRAIVHELRPPTLDELGLAGAVRELGTRFSGADRRVEVALSDLGELPAAVDLAAYRIISEALANAVRHSGARNVRVRVERDGEWLRLEVTDDGHGIPADAPPGVGLTSMRARAEELNGRCAVRHGADATGTVVSALLPLSLEKESR</sequence>
<dbReference type="PROSITE" id="PS50109">
    <property type="entry name" value="HIS_KIN"/>
    <property type="match status" value="1"/>
</dbReference>
<dbReference type="GO" id="GO:0000155">
    <property type="term" value="F:phosphorelay sensor kinase activity"/>
    <property type="evidence" value="ECO:0007669"/>
    <property type="project" value="InterPro"/>
</dbReference>
<dbReference type="SUPFAM" id="SSF55874">
    <property type="entry name" value="ATPase domain of HSP90 chaperone/DNA topoisomerase II/histidine kinase"/>
    <property type="match status" value="1"/>
</dbReference>
<dbReference type="InterPro" id="IPR036890">
    <property type="entry name" value="HATPase_C_sf"/>
</dbReference>
<evidence type="ECO:0000313" key="11">
    <source>
        <dbReference type="EMBL" id="TYL53090.1"/>
    </source>
</evidence>